<comment type="caution">
    <text evidence="1">The sequence shown here is derived from an EMBL/GenBank/DDBJ whole genome shotgun (WGS) entry which is preliminary data.</text>
</comment>
<dbReference type="EMBL" id="CADEAL010004279">
    <property type="protein sequence ID" value="CAB1455959.1"/>
    <property type="molecule type" value="Genomic_DNA"/>
</dbReference>
<dbReference type="AlphaFoldDB" id="A0A9N7VSF1"/>
<evidence type="ECO:0000313" key="2">
    <source>
        <dbReference type="Proteomes" id="UP001153269"/>
    </source>
</evidence>
<evidence type="ECO:0000313" key="1">
    <source>
        <dbReference type="EMBL" id="CAB1455959.1"/>
    </source>
</evidence>
<name>A0A9N7VSF1_PLEPL</name>
<gene>
    <name evidence="1" type="ORF">PLEPLA_LOCUS43740</name>
</gene>
<accession>A0A9N7VSF1</accession>
<reference evidence="1" key="1">
    <citation type="submission" date="2020-03" db="EMBL/GenBank/DDBJ databases">
        <authorList>
            <person name="Weist P."/>
        </authorList>
    </citation>
    <scope>NUCLEOTIDE SEQUENCE</scope>
</reference>
<protein>
    <submittedName>
        <fullName evidence="1">Uncharacterized protein</fullName>
    </submittedName>
</protein>
<proteinExistence type="predicted"/>
<dbReference type="Proteomes" id="UP001153269">
    <property type="component" value="Unassembled WGS sequence"/>
</dbReference>
<keyword evidence="2" id="KW-1185">Reference proteome</keyword>
<sequence length="102" mass="11535">MWSIHPLSAPTYPLKDCRGWSVAQLTSVERCTSDSLSLRLVVTLALIHPNPSPPTPLDMSPALMKHSHDRNGCYIERLLIHFDCGTTRISQVHCDCVARRRR</sequence>
<organism evidence="1 2">
    <name type="scientific">Pleuronectes platessa</name>
    <name type="common">European plaice</name>
    <dbReference type="NCBI Taxonomy" id="8262"/>
    <lineage>
        <taxon>Eukaryota</taxon>
        <taxon>Metazoa</taxon>
        <taxon>Chordata</taxon>
        <taxon>Craniata</taxon>
        <taxon>Vertebrata</taxon>
        <taxon>Euteleostomi</taxon>
        <taxon>Actinopterygii</taxon>
        <taxon>Neopterygii</taxon>
        <taxon>Teleostei</taxon>
        <taxon>Neoteleostei</taxon>
        <taxon>Acanthomorphata</taxon>
        <taxon>Carangaria</taxon>
        <taxon>Pleuronectiformes</taxon>
        <taxon>Pleuronectoidei</taxon>
        <taxon>Pleuronectidae</taxon>
        <taxon>Pleuronectes</taxon>
    </lineage>
</organism>